<dbReference type="Proteomes" id="UP000696573">
    <property type="component" value="Unassembled WGS sequence"/>
</dbReference>
<evidence type="ECO:0000313" key="2">
    <source>
        <dbReference type="EMBL" id="CAH0023949.1"/>
    </source>
</evidence>
<dbReference type="OrthoDB" id="10489957at2759"/>
<feature type="signal peptide" evidence="1">
    <location>
        <begin position="1"/>
        <end position="18"/>
    </location>
</feature>
<evidence type="ECO:0000313" key="3">
    <source>
        <dbReference type="Proteomes" id="UP000696573"/>
    </source>
</evidence>
<feature type="chain" id="PRO_5040318647" description="Secreted protein" evidence="1">
    <location>
        <begin position="19"/>
        <end position="100"/>
    </location>
</feature>
<keyword evidence="1" id="KW-0732">Signal</keyword>
<evidence type="ECO:0008006" key="4">
    <source>
        <dbReference type="Google" id="ProtNLM"/>
    </source>
</evidence>
<dbReference type="EMBL" id="CABFNQ020000694">
    <property type="protein sequence ID" value="CAH0023949.1"/>
    <property type="molecule type" value="Genomic_DNA"/>
</dbReference>
<evidence type="ECO:0000256" key="1">
    <source>
        <dbReference type="SAM" id="SignalP"/>
    </source>
</evidence>
<accession>A0A9N9YP35</accession>
<name>A0A9N9YP35_9HYPO</name>
<organism evidence="2 3">
    <name type="scientific">Clonostachys rhizophaga</name>
    <dbReference type="NCBI Taxonomy" id="160324"/>
    <lineage>
        <taxon>Eukaryota</taxon>
        <taxon>Fungi</taxon>
        <taxon>Dikarya</taxon>
        <taxon>Ascomycota</taxon>
        <taxon>Pezizomycotina</taxon>
        <taxon>Sordariomycetes</taxon>
        <taxon>Hypocreomycetidae</taxon>
        <taxon>Hypocreales</taxon>
        <taxon>Bionectriaceae</taxon>
        <taxon>Clonostachys</taxon>
    </lineage>
</organism>
<gene>
    <name evidence="2" type="ORF">CRHIZ90672A_00000363</name>
</gene>
<sequence>MHTMLMRFIFICYNASLALLHLSPVRHVPATDRVHETELEGPDGGENIYRVVAASRVSHAPEQAPQGDQVLQLPPVLPKIILLLRHEVGVLVAAVGGRGE</sequence>
<comment type="caution">
    <text evidence="2">The sequence shown here is derived from an EMBL/GenBank/DDBJ whole genome shotgun (WGS) entry which is preliminary data.</text>
</comment>
<keyword evidence="3" id="KW-1185">Reference proteome</keyword>
<reference evidence="2" key="1">
    <citation type="submission" date="2021-10" db="EMBL/GenBank/DDBJ databases">
        <authorList>
            <person name="Piombo E."/>
        </authorList>
    </citation>
    <scope>NUCLEOTIDE SEQUENCE</scope>
</reference>
<proteinExistence type="predicted"/>
<dbReference type="AlphaFoldDB" id="A0A9N9YP35"/>
<protein>
    <recommendedName>
        <fullName evidence="4">Secreted protein</fullName>
    </recommendedName>
</protein>